<dbReference type="CDD" id="cd01231">
    <property type="entry name" value="PH_SH2B_family"/>
    <property type="match status" value="1"/>
</dbReference>
<dbReference type="AlphaFoldDB" id="A0A8J5N396"/>
<dbReference type="SUPFAM" id="SSF55550">
    <property type="entry name" value="SH2 domain"/>
    <property type="match status" value="1"/>
</dbReference>
<feature type="region of interest" description="Disordered" evidence="5">
    <location>
        <begin position="313"/>
        <end position="334"/>
    </location>
</feature>
<evidence type="ECO:0000259" key="6">
    <source>
        <dbReference type="PROSITE" id="PS50001"/>
    </source>
</evidence>
<dbReference type="FunFam" id="3.30.505.10:FF:000008">
    <property type="entry name" value="SH2B adapter protein 1 isoform 2"/>
    <property type="match status" value="1"/>
</dbReference>
<dbReference type="SUPFAM" id="SSF50729">
    <property type="entry name" value="PH domain-like"/>
    <property type="match status" value="1"/>
</dbReference>
<accession>A0A8J5N396</accession>
<dbReference type="InterPro" id="IPR001849">
    <property type="entry name" value="PH_domain"/>
</dbReference>
<name>A0A8J5N396_HOMAM</name>
<organism evidence="8 9">
    <name type="scientific">Homarus americanus</name>
    <name type="common">American lobster</name>
    <dbReference type="NCBI Taxonomy" id="6706"/>
    <lineage>
        <taxon>Eukaryota</taxon>
        <taxon>Metazoa</taxon>
        <taxon>Ecdysozoa</taxon>
        <taxon>Arthropoda</taxon>
        <taxon>Crustacea</taxon>
        <taxon>Multicrustacea</taxon>
        <taxon>Malacostraca</taxon>
        <taxon>Eumalacostraca</taxon>
        <taxon>Eucarida</taxon>
        <taxon>Decapoda</taxon>
        <taxon>Pleocyemata</taxon>
        <taxon>Astacidea</taxon>
        <taxon>Nephropoidea</taxon>
        <taxon>Nephropidae</taxon>
        <taxon>Homarus</taxon>
    </lineage>
</organism>
<evidence type="ECO:0000256" key="3">
    <source>
        <dbReference type="ARBA" id="ARBA00022999"/>
    </source>
</evidence>
<evidence type="ECO:0000313" key="8">
    <source>
        <dbReference type="EMBL" id="KAG7172388.1"/>
    </source>
</evidence>
<keyword evidence="9" id="KW-1185">Reference proteome</keyword>
<comment type="similarity">
    <text evidence="1">Belongs to the SH2B adapter family.</text>
</comment>
<dbReference type="InterPro" id="IPR036290">
    <property type="entry name" value="Phe_ZIP_sf"/>
</dbReference>
<dbReference type="InterPro" id="IPR030523">
    <property type="entry name" value="SH2B"/>
</dbReference>
<gene>
    <name evidence="8" type="primary">Sh2b2-L</name>
    <name evidence="8" type="ORF">Hamer_G022499</name>
</gene>
<evidence type="ECO:0000256" key="4">
    <source>
        <dbReference type="PROSITE-ProRule" id="PRU00191"/>
    </source>
</evidence>
<evidence type="ECO:0000259" key="7">
    <source>
        <dbReference type="PROSITE" id="PS50003"/>
    </source>
</evidence>
<feature type="region of interest" description="Disordered" evidence="5">
    <location>
        <begin position="507"/>
        <end position="527"/>
    </location>
</feature>
<dbReference type="Gene3D" id="6.10.140.110">
    <property type="match status" value="1"/>
</dbReference>
<dbReference type="PRINTS" id="PR00401">
    <property type="entry name" value="SH2DOMAIN"/>
</dbReference>
<dbReference type="GO" id="GO:0005886">
    <property type="term" value="C:plasma membrane"/>
    <property type="evidence" value="ECO:0007669"/>
    <property type="project" value="TreeGrafter"/>
</dbReference>
<dbReference type="Proteomes" id="UP000747542">
    <property type="component" value="Unassembled WGS sequence"/>
</dbReference>
<evidence type="ECO:0000256" key="5">
    <source>
        <dbReference type="SAM" id="MobiDB-lite"/>
    </source>
</evidence>
<dbReference type="GO" id="GO:0005068">
    <property type="term" value="F:transmembrane receptor protein tyrosine kinase adaptor activity"/>
    <property type="evidence" value="ECO:0007669"/>
    <property type="project" value="TreeGrafter"/>
</dbReference>
<dbReference type="PANTHER" id="PTHR10872">
    <property type="entry name" value="SH2B ADAPTER PROTEIN"/>
    <property type="match status" value="1"/>
</dbReference>
<dbReference type="SMART" id="SM00233">
    <property type="entry name" value="PH"/>
    <property type="match status" value="1"/>
</dbReference>
<feature type="compositionally biased region" description="Basic and acidic residues" evidence="5">
    <location>
        <begin position="514"/>
        <end position="527"/>
    </location>
</feature>
<evidence type="ECO:0000313" key="9">
    <source>
        <dbReference type="Proteomes" id="UP000747542"/>
    </source>
</evidence>
<dbReference type="SMART" id="SM00252">
    <property type="entry name" value="SH2"/>
    <property type="match status" value="1"/>
</dbReference>
<dbReference type="Pfam" id="PF08916">
    <property type="entry name" value="Phe_ZIP"/>
    <property type="match status" value="1"/>
</dbReference>
<dbReference type="Gene3D" id="3.30.505.10">
    <property type="entry name" value="SH2 domain"/>
    <property type="match status" value="1"/>
</dbReference>
<evidence type="ECO:0000256" key="1">
    <source>
        <dbReference type="ARBA" id="ARBA00010220"/>
    </source>
</evidence>
<dbReference type="InterPro" id="IPR015012">
    <property type="entry name" value="Phe_ZIP"/>
</dbReference>
<feature type="domain" description="SH2" evidence="6">
    <location>
        <begin position="399"/>
        <end position="497"/>
    </location>
</feature>
<dbReference type="GO" id="GO:0035556">
    <property type="term" value="P:intracellular signal transduction"/>
    <property type="evidence" value="ECO:0007669"/>
    <property type="project" value="TreeGrafter"/>
</dbReference>
<keyword evidence="2" id="KW-0597">Phosphoprotein</keyword>
<dbReference type="Gene3D" id="2.30.29.30">
    <property type="entry name" value="Pleckstrin-homology domain (PH domain)/Phosphotyrosine-binding domain (PTB)"/>
    <property type="match status" value="1"/>
</dbReference>
<dbReference type="EMBL" id="JAHLQT010011388">
    <property type="protein sequence ID" value="KAG7172388.1"/>
    <property type="molecule type" value="Genomic_DNA"/>
</dbReference>
<reference evidence="8" key="1">
    <citation type="journal article" date="2021" name="Sci. Adv.">
        <title>The American lobster genome reveals insights on longevity, neural, and immune adaptations.</title>
        <authorList>
            <person name="Polinski J.M."/>
            <person name="Zimin A.V."/>
            <person name="Clark K.F."/>
            <person name="Kohn A.B."/>
            <person name="Sadowski N."/>
            <person name="Timp W."/>
            <person name="Ptitsyn A."/>
            <person name="Khanna P."/>
            <person name="Romanova D.Y."/>
            <person name="Williams P."/>
            <person name="Greenwood S.J."/>
            <person name="Moroz L.L."/>
            <person name="Walt D.R."/>
            <person name="Bodnar A.G."/>
        </authorList>
    </citation>
    <scope>NUCLEOTIDE SEQUENCE</scope>
    <source>
        <strain evidence="8">GMGI-L3</strain>
    </source>
</reference>
<dbReference type="PANTHER" id="PTHR10872:SF2">
    <property type="entry name" value="LNK, ISOFORM D"/>
    <property type="match status" value="1"/>
</dbReference>
<sequence>MATAVDTEAEDRRTDWEEFCDNQARVAAADFVKSWRVFVALQAQFRELEHKELAQKFAELFPGHLEQALLNPPNGVKVRNGVGSVATTRSASADDILEVTAVVSDEGGESPSPKVSHKPFFRRLSFKGLKKGKIFLKQHSDEVELSPHHDKQLKNERHKARTVKLAVECVREGTVHLLAGDTQEGRPHWLKCRMALVKVAAGHMLEFYAPPKSMKPRTGVFCISINEARETTDLEMPDLRNTFVIKADSGNEWVVEAQDQEDMKVWLTTIVAHCCSTDKEQSKNYELRPAMYSVKNESSQSLAATVGGGEVIERPEHPPDLPPRVPGTTSPSSQQVKGNTYLCMAYNISEAFIIAARQSNLSMHSRSQNGLGDYSSEDTVNVRVPSDVDFYSSLRDYPWFHGTLSRCDAASAVLQEAVAGHGVFLVRQSETRKGEYVLTFNYQGRAKHLRMTINPDGACRVQHLSFATIFDLLEYFRDNHIPLESGGTSDVTLSEFVIASDYSARNTGAGQGGAERRPPNLPDTREVATHGGSVRMTTTVLERLQYEQSNSGGSTGRAVENTYTYT</sequence>
<dbReference type="Pfam" id="PF00017">
    <property type="entry name" value="SH2"/>
    <property type="match status" value="1"/>
</dbReference>
<feature type="region of interest" description="Disordered" evidence="5">
    <location>
        <begin position="547"/>
        <end position="566"/>
    </location>
</feature>
<feature type="domain" description="PH" evidence="7">
    <location>
        <begin position="168"/>
        <end position="275"/>
    </location>
</feature>
<dbReference type="PROSITE" id="PS50003">
    <property type="entry name" value="PH_DOMAIN"/>
    <property type="match status" value="1"/>
</dbReference>
<dbReference type="InterPro" id="IPR036860">
    <property type="entry name" value="SH2_dom_sf"/>
</dbReference>
<dbReference type="InterPro" id="IPR000980">
    <property type="entry name" value="SH2"/>
</dbReference>
<keyword evidence="3 4" id="KW-0727">SH2 domain</keyword>
<dbReference type="SUPFAM" id="SSF109805">
    <property type="entry name" value="Phenylalanine zipper"/>
    <property type="match status" value="1"/>
</dbReference>
<comment type="caution">
    <text evidence="8">The sequence shown here is derived from an EMBL/GenBank/DDBJ whole genome shotgun (WGS) entry which is preliminary data.</text>
</comment>
<proteinExistence type="inferred from homology"/>
<evidence type="ECO:0000256" key="2">
    <source>
        <dbReference type="ARBA" id="ARBA00022553"/>
    </source>
</evidence>
<protein>
    <submittedName>
        <fullName evidence="8">SH2B adapter protein 2-like</fullName>
    </submittedName>
</protein>
<dbReference type="PROSITE" id="PS50001">
    <property type="entry name" value="SH2"/>
    <property type="match status" value="1"/>
</dbReference>
<dbReference type="InterPro" id="IPR011993">
    <property type="entry name" value="PH-like_dom_sf"/>
</dbReference>